<protein>
    <recommendedName>
        <fullName evidence="6">Anoctamin</fullName>
    </recommendedName>
</protein>
<dbReference type="GO" id="GO:0005886">
    <property type="term" value="C:plasma membrane"/>
    <property type="evidence" value="ECO:0007669"/>
    <property type="project" value="TreeGrafter"/>
</dbReference>
<dbReference type="InterPro" id="IPR007632">
    <property type="entry name" value="Anoctamin"/>
</dbReference>
<feature type="domain" description="Anoctamin transmembrane" evidence="7">
    <location>
        <begin position="318"/>
        <end position="836"/>
    </location>
</feature>
<gene>
    <name evidence="8" type="ORF">BOX15_Mlig023277g2</name>
</gene>
<proteinExistence type="inferred from homology"/>
<dbReference type="EMBL" id="NIVC01002014">
    <property type="protein sequence ID" value="PAA61603.1"/>
    <property type="molecule type" value="Genomic_DNA"/>
</dbReference>
<feature type="transmembrane region" description="Helical" evidence="6">
    <location>
        <begin position="714"/>
        <end position="740"/>
    </location>
</feature>
<accession>A0A267EJA3</accession>
<comment type="similarity">
    <text evidence="2 6">Belongs to the anoctamin family.</text>
</comment>
<keyword evidence="4 6" id="KW-1133">Transmembrane helix</keyword>
<evidence type="ECO:0000256" key="6">
    <source>
        <dbReference type="RuleBase" id="RU280814"/>
    </source>
</evidence>
<feature type="transmembrane region" description="Helical" evidence="6">
    <location>
        <begin position="474"/>
        <end position="497"/>
    </location>
</feature>
<comment type="subcellular location">
    <subcellularLocation>
        <location evidence="1 6">Membrane</location>
        <topology evidence="1 6">Multi-pass membrane protein</topology>
    </subcellularLocation>
</comment>
<feature type="transmembrane region" description="Helical" evidence="6">
    <location>
        <begin position="806"/>
        <end position="828"/>
    </location>
</feature>
<dbReference type="AlphaFoldDB" id="A0A267EJA3"/>
<evidence type="ECO:0000256" key="2">
    <source>
        <dbReference type="ARBA" id="ARBA00009671"/>
    </source>
</evidence>
<evidence type="ECO:0000256" key="3">
    <source>
        <dbReference type="ARBA" id="ARBA00022692"/>
    </source>
</evidence>
<comment type="caution">
    <text evidence="8">The sequence shown here is derived from an EMBL/GenBank/DDBJ whole genome shotgun (WGS) entry which is preliminary data.</text>
</comment>
<evidence type="ECO:0000259" key="7">
    <source>
        <dbReference type="Pfam" id="PF04547"/>
    </source>
</evidence>
<sequence>MEVPQELLAADYVLFYAQIHSFPEDNQLQCRLKVAARQLYWAAARKMDLQIDKLKLQLPVAKDTPKRKKWAPYQSTYWGFRAKDVDVLLHEAEFVKMEMPLKATETTPLCCPDDKAKIEGDNPCCCGCLRPETAAIGEAEDAAITDENADFICAPFIFKKKHMFFGGGRDGSEFRLTGAQRIYLTYSRLQRIDIGLELRKAVRSDPELLGCPPSCMYCKSLRTWLDKEDSPIVLEHLLESNVFADAFAMHDAQTSGPAKRPTGGCGCRTGGGVVEDADTKSDNGGGDSRDGWRLNLDLRYQLSRSWDCCCRFQPLRLIRLYFGERLAFYYAWFGYIIWCLLFLTAIGLCFFVYGLANASVNYKNSSIEFLSQLSAVPTDPSVSTALSVYVVDLMQFILLTFENHLTIVFGCILTVWSLLTTEAWKRYESSLSYRWDVNHHYIAENRRPAYVLRKSRCQPIWCTQQTTRRKCIGFYSCVLSCVILVFAITVGFQVARLVGDRSYCTAETSAFSCFIVSTVLPITGQVIVISILDSLYSVLAKAVTNWECHEYPTDYDNSFAIKAFAFRFANNYAPLFYIAFVRQGRIKIGSFSDSCTLANATIDCFNLLNITTAGYMVGKSLLKSGADIMWPYLKRSMLTGCTLRGLRGFLRACCPCIRMLGYSVELEILAELERNHMAKLGETRPSGKLAFAEQRHLVKSKEQEMLLDEYLEKVILYGFMTMFGSAFYLAPAVALIAMAIDLRLDSKRLLFLYRRPVPLPAPGIGVWNWLLDFLSFAGIFTTGAILAFTSQSLSIYGVATMDSNRLIFFIVFENAMLAIKFLLVISIGDMPRKLKLCLKWEYFYVKKILTDDKVEPGVLASLQKMQDKNRWYHALCPCCATITTPNPEAGPQLV</sequence>
<evidence type="ECO:0000256" key="5">
    <source>
        <dbReference type="ARBA" id="ARBA00023136"/>
    </source>
</evidence>
<dbReference type="PANTHER" id="PTHR12308">
    <property type="entry name" value="ANOCTAMIN"/>
    <property type="match status" value="1"/>
</dbReference>
<dbReference type="OrthoDB" id="296386at2759"/>
<reference evidence="8 9" key="1">
    <citation type="submission" date="2017-06" db="EMBL/GenBank/DDBJ databases">
        <title>A platform for efficient transgenesis in Macrostomum lignano, a flatworm model organism for stem cell research.</title>
        <authorList>
            <person name="Berezikov E."/>
        </authorList>
    </citation>
    <scope>NUCLEOTIDE SEQUENCE [LARGE SCALE GENOMIC DNA]</scope>
    <source>
        <strain evidence="8">DV1</strain>
        <tissue evidence="8">Whole organism</tissue>
    </source>
</reference>
<evidence type="ECO:0000313" key="8">
    <source>
        <dbReference type="EMBL" id="PAA61603.1"/>
    </source>
</evidence>
<dbReference type="Pfam" id="PF04547">
    <property type="entry name" value="Anoctamin"/>
    <property type="match status" value="1"/>
</dbReference>
<evidence type="ECO:0000313" key="9">
    <source>
        <dbReference type="Proteomes" id="UP000215902"/>
    </source>
</evidence>
<keyword evidence="5 6" id="KW-0472">Membrane</keyword>
<feature type="transmembrane region" description="Helical" evidence="6">
    <location>
        <begin position="326"/>
        <end position="356"/>
    </location>
</feature>
<keyword evidence="3 6" id="KW-0812">Transmembrane</keyword>
<keyword evidence="9" id="KW-1185">Reference proteome</keyword>
<organism evidence="8 9">
    <name type="scientific">Macrostomum lignano</name>
    <dbReference type="NCBI Taxonomy" id="282301"/>
    <lineage>
        <taxon>Eukaryota</taxon>
        <taxon>Metazoa</taxon>
        <taxon>Spiralia</taxon>
        <taxon>Lophotrochozoa</taxon>
        <taxon>Platyhelminthes</taxon>
        <taxon>Rhabditophora</taxon>
        <taxon>Macrostomorpha</taxon>
        <taxon>Macrostomida</taxon>
        <taxon>Macrostomidae</taxon>
        <taxon>Macrostomum</taxon>
    </lineage>
</organism>
<name>A0A267EJA3_9PLAT</name>
<feature type="transmembrane region" description="Helical" evidence="6">
    <location>
        <begin position="773"/>
        <end position="799"/>
    </location>
</feature>
<evidence type="ECO:0000256" key="1">
    <source>
        <dbReference type="ARBA" id="ARBA00004141"/>
    </source>
</evidence>
<feature type="transmembrane region" description="Helical" evidence="6">
    <location>
        <begin position="509"/>
        <end position="532"/>
    </location>
</feature>
<dbReference type="Proteomes" id="UP000215902">
    <property type="component" value="Unassembled WGS sequence"/>
</dbReference>
<comment type="caution">
    <text evidence="6">Lacks conserved residue(s) required for the propagation of feature annotation.</text>
</comment>
<dbReference type="GO" id="GO:0005254">
    <property type="term" value="F:chloride channel activity"/>
    <property type="evidence" value="ECO:0007669"/>
    <property type="project" value="TreeGrafter"/>
</dbReference>
<dbReference type="PANTHER" id="PTHR12308:SF73">
    <property type="entry name" value="ANOCTAMIN"/>
    <property type="match status" value="1"/>
</dbReference>
<dbReference type="InterPro" id="IPR049452">
    <property type="entry name" value="Anoctamin_TM"/>
</dbReference>
<evidence type="ECO:0000256" key="4">
    <source>
        <dbReference type="ARBA" id="ARBA00022989"/>
    </source>
</evidence>